<dbReference type="InterPro" id="IPR027417">
    <property type="entry name" value="P-loop_NTPase"/>
</dbReference>
<dbReference type="Gene3D" id="3.40.50.300">
    <property type="entry name" value="P-loop containing nucleotide triphosphate hydrolases"/>
    <property type="match status" value="1"/>
</dbReference>
<name>A0A4Z0D2D7_9FIRM</name>
<organism evidence="2 3">
    <name type="scientific">Soehngenia longivitae</name>
    <dbReference type="NCBI Taxonomy" id="2562294"/>
    <lineage>
        <taxon>Bacteria</taxon>
        <taxon>Bacillati</taxon>
        <taxon>Bacillota</taxon>
        <taxon>Tissierellia</taxon>
        <taxon>Tissierellales</taxon>
        <taxon>Tissierellaceae</taxon>
        <taxon>Soehngenia</taxon>
    </lineage>
</organism>
<dbReference type="AlphaFoldDB" id="A0A4Z0D2D7"/>
<dbReference type="InterPro" id="IPR002078">
    <property type="entry name" value="Sigma_54_int"/>
</dbReference>
<dbReference type="OrthoDB" id="1707986at2"/>
<dbReference type="GO" id="GO:0005524">
    <property type="term" value="F:ATP binding"/>
    <property type="evidence" value="ECO:0007669"/>
    <property type="project" value="InterPro"/>
</dbReference>
<dbReference type="SUPFAM" id="SSF46785">
    <property type="entry name" value="Winged helix' DNA-binding domain"/>
    <property type="match status" value="1"/>
</dbReference>
<protein>
    <recommendedName>
        <fullName evidence="1">Sigma-54 factor interaction domain-containing protein</fullName>
    </recommendedName>
</protein>
<reference evidence="2 3" key="1">
    <citation type="submission" date="2019-03" db="EMBL/GenBank/DDBJ databases">
        <title>Draft genome sequence data and analysis of a Fermenting Bacterium, Soehngenia longevitae strain 1933PT, isolated from petroleum reservoir in Azerbaijan.</title>
        <authorList>
            <person name="Grouzdev D.S."/>
            <person name="Bidzhieva S.K."/>
            <person name="Sokolova D.S."/>
            <person name="Tourova T.P."/>
            <person name="Poltaraus A.B."/>
            <person name="Nazina T.N."/>
        </authorList>
    </citation>
    <scope>NUCLEOTIDE SEQUENCE [LARGE SCALE GENOMIC DNA]</scope>
    <source>
        <strain evidence="2 3">1933P</strain>
    </source>
</reference>
<dbReference type="SUPFAM" id="SSF52540">
    <property type="entry name" value="P-loop containing nucleoside triphosphate hydrolases"/>
    <property type="match status" value="1"/>
</dbReference>
<keyword evidence="3" id="KW-1185">Reference proteome</keyword>
<evidence type="ECO:0000313" key="2">
    <source>
        <dbReference type="EMBL" id="TFZ39488.1"/>
    </source>
</evidence>
<sequence length="152" mass="17166">MSRIDEVFETLTYLEKEKGEGVSATDIASILETDRSNISRYLNILYRKGKLEKIDGRTVLYKSKTDSNKKIYNRNVHLIDTNNSLDKMVGVNQSLNVPIQKAKATIMYPPRGLHTLLLGETGVGKSMFAELMYQFAIESKTISEDAPFIKSI</sequence>
<dbReference type="InterPro" id="IPR036390">
    <property type="entry name" value="WH_DNA-bd_sf"/>
</dbReference>
<dbReference type="Gene3D" id="1.10.10.10">
    <property type="entry name" value="Winged helix-like DNA-binding domain superfamily/Winged helix DNA-binding domain"/>
    <property type="match status" value="1"/>
</dbReference>
<evidence type="ECO:0000259" key="1">
    <source>
        <dbReference type="Pfam" id="PF00158"/>
    </source>
</evidence>
<evidence type="ECO:0000313" key="3">
    <source>
        <dbReference type="Proteomes" id="UP000298381"/>
    </source>
</evidence>
<feature type="domain" description="Sigma-54 factor interaction" evidence="1">
    <location>
        <begin position="90"/>
        <end position="138"/>
    </location>
</feature>
<dbReference type="GO" id="GO:0006355">
    <property type="term" value="P:regulation of DNA-templated transcription"/>
    <property type="evidence" value="ECO:0007669"/>
    <property type="project" value="InterPro"/>
</dbReference>
<dbReference type="EMBL" id="SRIB01000012">
    <property type="protein sequence ID" value="TFZ39488.1"/>
    <property type="molecule type" value="Genomic_DNA"/>
</dbReference>
<dbReference type="RefSeq" id="WP_135271586.1">
    <property type="nucleotide sequence ID" value="NZ_SRIB01000012.1"/>
</dbReference>
<accession>A0A4Z0D2D7</accession>
<dbReference type="Pfam" id="PF00158">
    <property type="entry name" value="Sigma54_activat"/>
    <property type="match status" value="1"/>
</dbReference>
<dbReference type="Proteomes" id="UP000298381">
    <property type="component" value="Unassembled WGS sequence"/>
</dbReference>
<comment type="caution">
    <text evidence="2">The sequence shown here is derived from an EMBL/GenBank/DDBJ whole genome shotgun (WGS) entry which is preliminary data.</text>
</comment>
<dbReference type="InterPro" id="IPR036388">
    <property type="entry name" value="WH-like_DNA-bd_sf"/>
</dbReference>
<proteinExistence type="predicted"/>
<gene>
    <name evidence="2" type="ORF">E4100_08315</name>
</gene>